<dbReference type="Proteomes" id="UP000229370">
    <property type="component" value="Unassembled WGS sequence"/>
</dbReference>
<evidence type="ECO:0000313" key="3">
    <source>
        <dbReference type="Proteomes" id="UP000229370"/>
    </source>
</evidence>
<evidence type="ECO:0008006" key="4">
    <source>
        <dbReference type="Google" id="ProtNLM"/>
    </source>
</evidence>
<dbReference type="EMBL" id="PFQK01000091">
    <property type="protein sequence ID" value="PJC81323.1"/>
    <property type="molecule type" value="Genomic_DNA"/>
</dbReference>
<feature type="transmembrane region" description="Helical" evidence="1">
    <location>
        <begin position="171"/>
        <end position="200"/>
    </location>
</feature>
<sequence>MKYIIKSYGIEVILGLLIVGYIILFSYLSIHRMLSLNSHYYDLGIMNQVVYNTSRGHFLEMTNQEFRQNMSRLAIHFDPILVLFTPFYWFYPNPAILLVGQTVILALGGLAIYLISEKLLKNKLMGLVFCLSFLFFFPVQRATLFDFHGVLLATSFFLWAYYFLLKKKDKLVILFILLSLLTKEHVGMIVFLFGIYIVLFYKNRRLGLIIGLSGLVFFITSFFIIIPYFRQHSHFALQYFDDFGDTPTKVIINIIKKPGLVINYLTRTDTKNYLYRLIYPYFPFFFFSPLVFLISLPELAINILSSNPNMRSIYFHYNSLIVPFLVLSAVNGAARIKKYRWSIVILALFIYMSYVSIRRYNPLPLKLMKEPYRLDKLDQKKLFIIYRWKNILAGDKYKVATTPKLAPFFTSRRYYYNFLYDPAYISAKVPTANILSRINKYQQADYVIINKDEIGSLDKDNLPVVFYKHLLTNKSFKKVFEEKEGIEVYKKL</sequence>
<feature type="transmembrane region" description="Helical" evidence="1">
    <location>
        <begin position="12"/>
        <end position="30"/>
    </location>
</feature>
<feature type="transmembrane region" description="Helical" evidence="1">
    <location>
        <begin position="273"/>
        <end position="294"/>
    </location>
</feature>
<dbReference type="InterPro" id="IPR018650">
    <property type="entry name" value="STSV1_Orf64"/>
</dbReference>
<name>A0A2M8GL91_9BACT</name>
<feature type="transmembrane region" description="Helical" evidence="1">
    <location>
        <begin position="96"/>
        <end position="115"/>
    </location>
</feature>
<accession>A0A2M8GL91</accession>
<feature type="transmembrane region" description="Helical" evidence="1">
    <location>
        <begin position="314"/>
        <end position="334"/>
    </location>
</feature>
<gene>
    <name evidence="2" type="ORF">CO007_05345</name>
</gene>
<reference evidence="3" key="1">
    <citation type="submission" date="2017-09" db="EMBL/GenBank/DDBJ databases">
        <title>Depth-based differentiation of microbial function through sediment-hosted aquifers and enrichment of novel symbionts in the deep terrestrial subsurface.</title>
        <authorList>
            <person name="Probst A.J."/>
            <person name="Ladd B."/>
            <person name="Jarett J.K."/>
            <person name="Geller-Mcgrath D.E."/>
            <person name="Sieber C.M.K."/>
            <person name="Emerson J.B."/>
            <person name="Anantharaman K."/>
            <person name="Thomas B.C."/>
            <person name="Malmstrom R."/>
            <person name="Stieglmeier M."/>
            <person name="Klingl A."/>
            <person name="Woyke T."/>
            <person name="Ryan C.M."/>
            <person name="Banfield J.F."/>
        </authorList>
    </citation>
    <scope>NUCLEOTIDE SEQUENCE [LARGE SCALE GENOMIC DNA]</scope>
</reference>
<dbReference type="AlphaFoldDB" id="A0A2M8GL91"/>
<organism evidence="2 3">
    <name type="scientific">Candidatus Roizmanbacteria bacterium CG_4_8_14_3_um_filter_36_10</name>
    <dbReference type="NCBI Taxonomy" id="1974834"/>
    <lineage>
        <taxon>Bacteria</taxon>
        <taxon>Candidatus Roizmaniibacteriota</taxon>
    </lineage>
</organism>
<feature type="transmembrane region" description="Helical" evidence="1">
    <location>
        <begin position="341"/>
        <end position="357"/>
    </location>
</feature>
<feature type="transmembrane region" description="Helical" evidence="1">
    <location>
        <begin position="122"/>
        <end position="139"/>
    </location>
</feature>
<keyword evidence="1" id="KW-1133">Transmembrane helix</keyword>
<proteinExistence type="predicted"/>
<keyword evidence="1" id="KW-0472">Membrane</keyword>
<evidence type="ECO:0000256" key="1">
    <source>
        <dbReference type="SAM" id="Phobius"/>
    </source>
</evidence>
<dbReference type="Pfam" id="PF09852">
    <property type="entry name" value="DUF2079"/>
    <property type="match status" value="1"/>
</dbReference>
<evidence type="ECO:0000313" key="2">
    <source>
        <dbReference type="EMBL" id="PJC81323.1"/>
    </source>
</evidence>
<keyword evidence="1" id="KW-0812">Transmembrane</keyword>
<comment type="caution">
    <text evidence="2">The sequence shown here is derived from an EMBL/GenBank/DDBJ whole genome shotgun (WGS) entry which is preliminary data.</text>
</comment>
<protein>
    <recommendedName>
        <fullName evidence="4">DUF2079 domain-containing protein</fullName>
    </recommendedName>
</protein>
<feature type="transmembrane region" description="Helical" evidence="1">
    <location>
        <begin position="206"/>
        <end position="229"/>
    </location>
</feature>
<feature type="transmembrane region" description="Helical" evidence="1">
    <location>
        <begin position="145"/>
        <end position="164"/>
    </location>
</feature>